<gene>
    <name evidence="1" type="ordered locus">Clole_2726</name>
</gene>
<name>F2JK11_CELLD</name>
<dbReference type="Gene3D" id="3.40.50.200">
    <property type="entry name" value="Peptidase S8/S53 domain"/>
    <property type="match status" value="1"/>
</dbReference>
<sequence length="790" mass="90217">MKYIVPKVDAMLCKTLFLKQRQELIEFGSIIELTDDKLVEIKERVTDIEPDYELLLKKVPFTTVKGLIHLPIIVATIGNRVDSAEVSYEYDFSSQKWEEKNIKEQHTPWICCYSSTERIYSSEYLMGIEKLHQIAKQLKRTLVIVSHIESQLPYFKSHSLMQEIFNLYLETYKSICINSVAREEIYQYECPLSERNKFNEKRMIYTHKSEAEVKLLIKKCFRKQGNELLENKSQMSLYQDNFYDRIPLSQRIYVPLNLLDDKDYSYYQELGLRTVCVGKNYTFIYDERQKIDSFRQEIAHHVPPNYMSPILTPALIQKEEVKPLKAYNQVSQELKYLGESVYIGIIGTKGVDYRKSYLRNESGTTRIACMWEQKEGNEGIYYTSNQINAALALSNPGESVPLPASEEDETLILQIAGGKDEQYRGIATHAEFIVAKINKAPEAINRIYGGVEEQEGVLMPEVLVAVHKLMELAQLNNKPIVIYIPYSTNISAHDGSSIIEQMLSQLARKQNYTFIMPTGEEGDKNHHSILVSDYDVLNKVSLQVKEQTPYLVGIIYIKCIQNTEFMLYPPKDNEHAIKLERKAITNREKATIYSTGLLDDYNNGSQYILFSIENMTPGTWTIEIEQQVATRGMIDLWLSQQQLNPNVTLSPATPFTTLGSNATTDGIISVSGFDGQNFVILRSAGRGFNWNGITNPICVSRGISILISDDRWNNAEGTAIAASTLLGSIACLYDKWQVEMGEPGANSLIMRNLILSDVYQFEDVTYPDRSQGYGVYQLERLPQLLATPID</sequence>
<dbReference type="AlphaFoldDB" id="F2JK11"/>
<keyword evidence="2" id="KW-1185">Reference proteome</keyword>
<protein>
    <recommendedName>
        <fullName evidence="3">Peptidase S8 and S53 subtilisin kexin sedolisin</fullName>
    </recommendedName>
</protein>
<dbReference type="Gene3D" id="2.60.120.1290">
    <property type="match status" value="1"/>
</dbReference>
<dbReference type="eggNOG" id="COG1404">
    <property type="taxonomic scope" value="Bacteria"/>
</dbReference>
<dbReference type="KEGG" id="cle:Clole_2726"/>
<dbReference type="GO" id="GO:0006508">
    <property type="term" value="P:proteolysis"/>
    <property type="evidence" value="ECO:0007669"/>
    <property type="project" value="InterPro"/>
</dbReference>
<evidence type="ECO:0000313" key="1">
    <source>
        <dbReference type="EMBL" id="ADZ84426.1"/>
    </source>
</evidence>
<dbReference type="STRING" id="642492.Clole_2726"/>
<dbReference type="InterPro" id="IPR036852">
    <property type="entry name" value="Peptidase_S8/S53_dom_sf"/>
</dbReference>
<evidence type="ECO:0008006" key="3">
    <source>
        <dbReference type="Google" id="ProtNLM"/>
    </source>
</evidence>
<dbReference type="HOGENOM" id="CLU_361592_0_0_9"/>
<dbReference type="GO" id="GO:0004252">
    <property type="term" value="F:serine-type endopeptidase activity"/>
    <property type="evidence" value="ECO:0007669"/>
    <property type="project" value="InterPro"/>
</dbReference>
<proteinExistence type="predicted"/>
<accession>F2JK11</accession>
<reference evidence="1 2" key="1">
    <citation type="journal article" date="2011" name="J. Bacteriol.">
        <title>Complete genome sequence of the cellulose-degrading bacterium Cellulosilyticum lentocellum.</title>
        <authorList>
            <consortium name="US DOE Joint Genome Institute"/>
            <person name="Miller D.A."/>
            <person name="Suen G."/>
            <person name="Bruce D."/>
            <person name="Copeland A."/>
            <person name="Cheng J.F."/>
            <person name="Detter C."/>
            <person name="Goodwin L.A."/>
            <person name="Han C.S."/>
            <person name="Hauser L.J."/>
            <person name="Land M.L."/>
            <person name="Lapidus A."/>
            <person name="Lucas S."/>
            <person name="Meincke L."/>
            <person name="Pitluck S."/>
            <person name="Tapia R."/>
            <person name="Teshima H."/>
            <person name="Woyke T."/>
            <person name="Fox B.G."/>
            <person name="Angert E.R."/>
            <person name="Currie C.R."/>
        </authorList>
    </citation>
    <scope>NUCLEOTIDE SEQUENCE [LARGE SCALE GENOMIC DNA]</scope>
    <source>
        <strain evidence="2">ATCC 49066 / DSM 5427 / NCIMB 11756 / RHM5</strain>
    </source>
</reference>
<dbReference type="RefSeq" id="WP_013657719.1">
    <property type="nucleotide sequence ID" value="NC_015275.1"/>
</dbReference>
<organism evidence="1 2">
    <name type="scientific">Cellulosilyticum lentocellum (strain ATCC 49066 / DSM 5427 / NCIMB 11756 / RHM5)</name>
    <name type="common">Clostridium lentocellum</name>
    <dbReference type="NCBI Taxonomy" id="642492"/>
    <lineage>
        <taxon>Bacteria</taxon>
        <taxon>Bacillati</taxon>
        <taxon>Bacillota</taxon>
        <taxon>Clostridia</taxon>
        <taxon>Lachnospirales</taxon>
        <taxon>Cellulosilyticaceae</taxon>
        <taxon>Cellulosilyticum</taxon>
    </lineage>
</organism>
<dbReference type="Proteomes" id="UP000008467">
    <property type="component" value="Chromosome"/>
</dbReference>
<dbReference type="EMBL" id="CP002582">
    <property type="protein sequence ID" value="ADZ84426.1"/>
    <property type="molecule type" value="Genomic_DNA"/>
</dbReference>
<evidence type="ECO:0000313" key="2">
    <source>
        <dbReference type="Proteomes" id="UP000008467"/>
    </source>
</evidence>
<dbReference type="SUPFAM" id="SSF52743">
    <property type="entry name" value="Subtilisin-like"/>
    <property type="match status" value="1"/>
</dbReference>